<dbReference type="GO" id="GO:1901907">
    <property type="term" value="P:diadenosine pentaphosphate catabolic process"/>
    <property type="evidence" value="ECO:0007669"/>
    <property type="project" value="TreeGrafter"/>
</dbReference>
<gene>
    <name evidence="7" type="primary">aps1</name>
    <name evidence="7" type="ORF">DBV05_g2182</name>
</gene>
<dbReference type="GO" id="GO:0005634">
    <property type="term" value="C:nucleus"/>
    <property type="evidence" value="ECO:0007669"/>
    <property type="project" value="TreeGrafter"/>
</dbReference>
<dbReference type="EMBL" id="VCHE01000008">
    <property type="protein sequence ID" value="KAB2579319.1"/>
    <property type="molecule type" value="Genomic_DNA"/>
</dbReference>
<feature type="region of interest" description="Disordered" evidence="5">
    <location>
        <begin position="1"/>
        <end position="20"/>
    </location>
</feature>
<dbReference type="Gene3D" id="3.90.79.10">
    <property type="entry name" value="Nucleoside Triphosphate Pyrophosphohydrolase"/>
    <property type="match status" value="1"/>
</dbReference>
<dbReference type="GO" id="GO:0034431">
    <property type="term" value="F:bis(5'-adenosyl)-hexaphosphatase activity"/>
    <property type="evidence" value="ECO:0007669"/>
    <property type="project" value="TreeGrafter"/>
</dbReference>
<dbReference type="OrthoDB" id="2011998at2759"/>
<dbReference type="GO" id="GO:0034432">
    <property type="term" value="F:bis(5'-adenosyl)-pentaphosphatase activity"/>
    <property type="evidence" value="ECO:0007669"/>
    <property type="project" value="TreeGrafter"/>
</dbReference>
<dbReference type="PANTHER" id="PTHR12629:SF0">
    <property type="entry name" value="DIPHOSPHOINOSITOL-POLYPHOSPHATE DIPHOSPHATASE"/>
    <property type="match status" value="1"/>
</dbReference>
<reference evidence="7 8" key="1">
    <citation type="journal article" date="2019" name="Sci. Rep.">
        <title>A multi-omics analysis of the grapevine pathogen Lasiodiplodia theobromae reveals that temperature affects the expression of virulence- and pathogenicity-related genes.</title>
        <authorList>
            <person name="Felix C."/>
            <person name="Meneses R."/>
            <person name="Goncalves M.F.M."/>
            <person name="Tilleman L."/>
            <person name="Duarte A.S."/>
            <person name="Jorrin-Novo J.V."/>
            <person name="Van de Peer Y."/>
            <person name="Deforce D."/>
            <person name="Van Nieuwerburgh F."/>
            <person name="Esteves A.C."/>
            <person name="Alves A."/>
        </authorList>
    </citation>
    <scope>NUCLEOTIDE SEQUENCE [LARGE SCALE GENOMIC DNA]</scope>
    <source>
        <strain evidence="7 8">LA-SOL3</strain>
    </source>
</reference>
<dbReference type="GO" id="GO:1901909">
    <property type="term" value="P:diadenosine hexaphosphate catabolic process"/>
    <property type="evidence" value="ECO:0007669"/>
    <property type="project" value="TreeGrafter"/>
</dbReference>
<sequence>MAQQTLSMEARTGRSNQRYGSNGERLVAGIVPLSADKYYVLLIQSTSHNKWVLPKGGWETDEATAQDAACREAWEEAGIVCKVTYDLGAIDERRSPSQFTKEAPRASYHFFEATVERMENQWPEAHKRNRKWCTYAEAAQALKDRPELLAALNKCTMHR</sequence>
<dbReference type="Proteomes" id="UP000325902">
    <property type="component" value="Unassembled WGS sequence"/>
</dbReference>
<dbReference type="CDD" id="cd04666">
    <property type="entry name" value="NUDIX_DIPP2_like_Nudt4"/>
    <property type="match status" value="1"/>
</dbReference>
<dbReference type="SUPFAM" id="SSF55811">
    <property type="entry name" value="Nudix"/>
    <property type="match status" value="1"/>
</dbReference>
<keyword evidence="2" id="KW-0479">Metal-binding</keyword>
<comment type="cofactor">
    <cofactor evidence="1">
        <name>Mg(2+)</name>
        <dbReference type="ChEBI" id="CHEBI:18420"/>
    </cofactor>
</comment>
<evidence type="ECO:0000259" key="6">
    <source>
        <dbReference type="PROSITE" id="PS51462"/>
    </source>
</evidence>
<dbReference type="GO" id="GO:0008486">
    <property type="term" value="F:diphosphoinositol-polyphosphate diphosphatase activity"/>
    <property type="evidence" value="ECO:0007669"/>
    <property type="project" value="TreeGrafter"/>
</dbReference>
<evidence type="ECO:0000313" key="7">
    <source>
        <dbReference type="EMBL" id="KAB2579319.1"/>
    </source>
</evidence>
<dbReference type="AlphaFoldDB" id="A0A5N5DN24"/>
<dbReference type="GO" id="GO:0071543">
    <property type="term" value="P:diphosphoinositol polyphosphate metabolic process"/>
    <property type="evidence" value="ECO:0007669"/>
    <property type="project" value="TreeGrafter"/>
</dbReference>
<evidence type="ECO:0000256" key="4">
    <source>
        <dbReference type="ARBA" id="ARBA00022842"/>
    </source>
</evidence>
<dbReference type="InterPro" id="IPR000086">
    <property type="entry name" value="NUDIX_hydrolase_dom"/>
</dbReference>
<dbReference type="PROSITE" id="PS51462">
    <property type="entry name" value="NUDIX"/>
    <property type="match status" value="1"/>
</dbReference>
<keyword evidence="3 7" id="KW-0378">Hydrolase</keyword>
<comment type="caution">
    <text evidence="7">The sequence shown here is derived from an EMBL/GenBank/DDBJ whole genome shotgun (WGS) entry which is preliminary data.</text>
</comment>
<organism evidence="7 8">
    <name type="scientific">Lasiodiplodia theobromae</name>
    <dbReference type="NCBI Taxonomy" id="45133"/>
    <lineage>
        <taxon>Eukaryota</taxon>
        <taxon>Fungi</taxon>
        <taxon>Dikarya</taxon>
        <taxon>Ascomycota</taxon>
        <taxon>Pezizomycotina</taxon>
        <taxon>Dothideomycetes</taxon>
        <taxon>Dothideomycetes incertae sedis</taxon>
        <taxon>Botryosphaeriales</taxon>
        <taxon>Botryosphaeriaceae</taxon>
        <taxon>Lasiodiplodia</taxon>
    </lineage>
</organism>
<feature type="domain" description="Nudix hydrolase" evidence="6">
    <location>
        <begin position="23"/>
        <end position="155"/>
    </location>
</feature>
<name>A0A5N5DN24_9PEZI</name>
<accession>A0A5N5DN24</accession>
<dbReference type="GO" id="GO:0005737">
    <property type="term" value="C:cytoplasm"/>
    <property type="evidence" value="ECO:0007669"/>
    <property type="project" value="TreeGrafter"/>
</dbReference>
<evidence type="ECO:0000256" key="2">
    <source>
        <dbReference type="ARBA" id="ARBA00022723"/>
    </source>
</evidence>
<dbReference type="GO" id="GO:1901911">
    <property type="term" value="P:adenosine 5'-(hexahydrogen pentaphosphate) catabolic process"/>
    <property type="evidence" value="ECO:0007669"/>
    <property type="project" value="TreeGrafter"/>
</dbReference>
<dbReference type="GO" id="GO:0046872">
    <property type="term" value="F:metal ion binding"/>
    <property type="evidence" value="ECO:0007669"/>
    <property type="project" value="UniProtKB-KW"/>
</dbReference>
<protein>
    <submittedName>
        <fullName evidence="7">Diphosphoinositol polyphosphate phosphohydrolase aps1</fullName>
    </submittedName>
</protein>
<dbReference type="InterPro" id="IPR047198">
    <property type="entry name" value="DDP-like_NUDIX"/>
</dbReference>
<keyword evidence="8" id="KW-1185">Reference proteome</keyword>
<dbReference type="PANTHER" id="PTHR12629">
    <property type="entry name" value="DIPHOSPHOINOSITOL POLYPHOSPHATE PHOSPHOHYDROLASE"/>
    <property type="match status" value="1"/>
</dbReference>
<keyword evidence="4" id="KW-0460">Magnesium</keyword>
<evidence type="ECO:0000256" key="3">
    <source>
        <dbReference type="ARBA" id="ARBA00022801"/>
    </source>
</evidence>
<dbReference type="GO" id="GO:0000298">
    <property type="term" value="F:endopolyphosphatase activity"/>
    <property type="evidence" value="ECO:0007669"/>
    <property type="project" value="TreeGrafter"/>
</dbReference>
<dbReference type="FunFam" id="3.90.79.10:FF:000046">
    <property type="entry name" value="Nudix/MutT family protein"/>
    <property type="match status" value="1"/>
</dbReference>
<dbReference type="InterPro" id="IPR015797">
    <property type="entry name" value="NUDIX_hydrolase-like_dom_sf"/>
</dbReference>
<evidence type="ECO:0000256" key="5">
    <source>
        <dbReference type="SAM" id="MobiDB-lite"/>
    </source>
</evidence>
<evidence type="ECO:0000313" key="8">
    <source>
        <dbReference type="Proteomes" id="UP000325902"/>
    </source>
</evidence>
<evidence type="ECO:0000256" key="1">
    <source>
        <dbReference type="ARBA" id="ARBA00001946"/>
    </source>
</evidence>
<proteinExistence type="predicted"/>
<dbReference type="Pfam" id="PF00293">
    <property type="entry name" value="NUDIX"/>
    <property type="match status" value="1"/>
</dbReference>